<evidence type="ECO:0000259" key="5">
    <source>
        <dbReference type="PROSITE" id="PS50923"/>
    </source>
</evidence>
<proteinExistence type="predicted"/>
<dbReference type="PANTHER" id="PTHR45656:SF4">
    <property type="entry name" value="PROTEIN CBR-CLEC-78"/>
    <property type="match status" value="1"/>
</dbReference>
<comment type="caution">
    <text evidence="4">Lacks conserved residue(s) required for the propagation of feature annotation.</text>
</comment>
<reference evidence="6" key="1">
    <citation type="submission" date="2023-07" db="EMBL/GenBank/DDBJ databases">
        <authorList>
            <person name="Stuckert A."/>
        </authorList>
    </citation>
    <scope>NUCLEOTIDE SEQUENCE</scope>
</reference>
<keyword evidence="2" id="KW-0677">Repeat</keyword>
<dbReference type="PROSITE" id="PS50923">
    <property type="entry name" value="SUSHI"/>
    <property type="match status" value="2"/>
</dbReference>
<evidence type="ECO:0000313" key="6">
    <source>
        <dbReference type="EMBL" id="CAJ0966593.1"/>
    </source>
</evidence>
<dbReference type="SUPFAM" id="SSF57535">
    <property type="entry name" value="Complement control module/SCR domain"/>
    <property type="match status" value="2"/>
</dbReference>
<evidence type="ECO:0000256" key="4">
    <source>
        <dbReference type="PROSITE-ProRule" id="PRU00302"/>
    </source>
</evidence>
<dbReference type="Gene3D" id="2.10.70.10">
    <property type="entry name" value="Complement Module, domain 1"/>
    <property type="match status" value="2"/>
</dbReference>
<protein>
    <recommendedName>
        <fullName evidence="5">Sushi domain-containing protein</fullName>
    </recommendedName>
</protein>
<dbReference type="Proteomes" id="UP001176940">
    <property type="component" value="Unassembled WGS sequence"/>
</dbReference>
<dbReference type="InterPro" id="IPR035976">
    <property type="entry name" value="Sushi/SCR/CCP_sf"/>
</dbReference>
<sequence length="138" mass="15154">MSVLSLVTSCSDPGDVTHSRRILSNAKFPVGSTVRYVCDKGYVLTGSTTITCYNRQAGIPKWSDRAPKCVPEKYEPCVNPGKPEHGHQEPERRAYQPGDALRFSCNSGYTLMGEHSIKCIPGHPSQWSNSPPICKGDE</sequence>
<keyword evidence="1" id="KW-0732">Signal</keyword>
<feature type="domain" description="Sushi" evidence="5">
    <location>
        <begin position="75"/>
        <end position="136"/>
    </location>
</feature>
<dbReference type="PANTHER" id="PTHR45656">
    <property type="entry name" value="PROTEIN CBR-CLEC-78"/>
    <property type="match status" value="1"/>
</dbReference>
<organism evidence="6 7">
    <name type="scientific">Ranitomeya imitator</name>
    <name type="common">mimic poison frog</name>
    <dbReference type="NCBI Taxonomy" id="111125"/>
    <lineage>
        <taxon>Eukaryota</taxon>
        <taxon>Metazoa</taxon>
        <taxon>Chordata</taxon>
        <taxon>Craniata</taxon>
        <taxon>Vertebrata</taxon>
        <taxon>Euteleostomi</taxon>
        <taxon>Amphibia</taxon>
        <taxon>Batrachia</taxon>
        <taxon>Anura</taxon>
        <taxon>Neobatrachia</taxon>
        <taxon>Hyloidea</taxon>
        <taxon>Dendrobatidae</taxon>
        <taxon>Dendrobatinae</taxon>
        <taxon>Ranitomeya</taxon>
    </lineage>
</organism>
<feature type="domain" description="Sushi" evidence="5">
    <location>
        <begin position="8"/>
        <end position="71"/>
    </location>
</feature>
<evidence type="ECO:0000313" key="7">
    <source>
        <dbReference type="Proteomes" id="UP001176940"/>
    </source>
</evidence>
<dbReference type="InterPro" id="IPR000436">
    <property type="entry name" value="Sushi_SCR_CCP_dom"/>
</dbReference>
<evidence type="ECO:0000256" key="2">
    <source>
        <dbReference type="ARBA" id="ARBA00022737"/>
    </source>
</evidence>
<keyword evidence="4" id="KW-0768">Sushi</keyword>
<name>A0ABN9MJ10_9NEOB</name>
<dbReference type="CDD" id="cd00033">
    <property type="entry name" value="CCP"/>
    <property type="match status" value="2"/>
</dbReference>
<comment type="caution">
    <text evidence="6">The sequence shown here is derived from an EMBL/GenBank/DDBJ whole genome shotgun (WGS) entry which is preliminary data.</text>
</comment>
<keyword evidence="3" id="KW-1015">Disulfide bond</keyword>
<dbReference type="InterPro" id="IPR051277">
    <property type="entry name" value="SEZ6_CSMD_C4BPB_Regulators"/>
</dbReference>
<accession>A0ABN9MJ10</accession>
<gene>
    <name evidence="6" type="ORF">RIMI_LOCUS21445292</name>
</gene>
<evidence type="ECO:0000256" key="3">
    <source>
        <dbReference type="ARBA" id="ARBA00023157"/>
    </source>
</evidence>
<dbReference type="SMART" id="SM00032">
    <property type="entry name" value="CCP"/>
    <property type="match status" value="2"/>
</dbReference>
<dbReference type="Pfam" id="PF00084">
    <property type="entry name" value="Sushi"/>
    <property type="match status" value="2"/>
</dbReference>
<dbReference type="EMBL" id="CAUEEQ010075476">
    <property type="protein sequence ID" value="CAJ0966593.1"/>
    <property type="molecule type" value="Genomic_DNA"/>
</dbReference>
<keyword evidence="7" id="KW-1185">Reference proteome</keyword>
<evidence type="ECO:0000256" key="1">
    <source>
        <dbReference type="ARBA" id="ARBA00022729"/>
    </source>
</evidence>